<proteinExistence type="predicted"/>
<accession>A0A8T1AG96</accession>
<feature type="non-terminal residue" evidence="1">
    <location>
        <position position="1204"/>
    </location>
</feature>
<evidence type="ECO:0000313" key="1">
    <source>
        <dbReference type="EMBL" id="KAG2878655.1"/>
    </source>
</evidence>
<comment type="caution">
    <text evidence="1">The sequence shown here is derived from an EMBL/GenBank/DDBJ whole genome shotgun (WGS) entry which is preliminary data.</text>
</comment>
<dbReference type="PANTHER" id="PTHR33714:SF3">
    <property type="entry name" value="COUNTING FACTOR-ASSOCIATED PROTEIN A-RELATED"/>
    <property type="match status" value="1"/>
</dbReference>
<protein>
    <submittedName>
        <fullName evidence="1">Uncharacterized protein</fullName>
    </submittedName>
</protein>
<dbReference type="EMBL" id="RCMI01002110">
    <property type="protein sequence ID" value="KAG2878655.1"/>
    <property type="molecule type" value="Genomic_DNA"/>
</dbReference>
<dbReference type="AlphaFoldDB" id="A0A8T1AG96"/>
<sequence length="1204" mass="122968">MATAFSSSPYVIVEKYTAGQSCAADQLTGVTTYLADGKCHKTDTAKSYRTTRSADNSAVIKTYTDAVCATGEVVTTVIAADGTAHSCVSNTKVYGAGATPLYLTSTVNYDTSANTCKSGLPSFVATTVVAVDVCSATTTCTGQAAPYSGTSCSSTLTYKDDIAAAFGVNPYVIVEKYTAGQSCAADQLTGVTTYLADGKCHKTDTAKSYRTTRSADNSAVIKTYTDAVCATGEVVTTVIAADGTAHSCVSNTKVYGAGATPLYLTSTVNYDTSANTCKSGLPSFVATTVVAVDVCSATTTCTGQAAPYSGTSCSSTLTYKDDMAAVFGSNPYVIVEKYTAGQSCAADQLSSIATYLADGKCHKTGPSSSYRVTRSADNSAAIKTFTDSTCGTGGTVLPVTASQTANSCVTGATGIADTKVYYGGSATPLYLSSTMTYDTSTNSCKSGLPTSVTTTIVPVDVCSPTTTCTGQAAPFSGTSCSSTLTYKDDIAAAFGVNPYVIVEKYTAGQSCAADQLTGVTTYLADGKCHKTDTAKSYRTTRSADNSAVIKTYTDAVCATGEVVTTVIAADGTAHSCVSNTKVYGAGATPLYLASTVSYETDANSCKSGLPSYVTTTVVAVDLCSPTTTCTGQAAPYSGTSCSSTLTYMDDMAAAFGSNPYVIVEKYTAGQTCAAAQLSSITTYLADGKCHKTSSSASYRATRKADNSATVQPYTDAVCGTSGALLTVSAADGTSNACTSDTKVYGASTTPLYLTSTVSYDTNANSCKSGLPSYVTTTVGAFAVCVPSSICTGQSSPYTGTSCSSTLSYKDDMAAAFGPNPYVIVQKYNSGQSCAAAELSSVTTYLADGKCHKTDTAKSYRATRKADNSATIKTYTDAVCGTGETVTPVSASQGTSNACTSDTKVYGAGTTPLYLTSTVSYDANTNLCKSGLPSYVTTAVGNTDACTPSIACTGQIAPYTGISCSTVSSYKADMAAAFGSNPYLIVKKYNAGKKCAAAELSGVTTYLADGKCHKTGSSTSYAATRSADGSAVIQTYTDATCGVAGTRLTVTAAQTANSCAADAGGILDTKVYGSGKTTTVYSSAYYFDTNTNNCQSGLPTQVVTLKVDSSTCPTSTTCSGQAAPYSGTKCGSTLTYKDDMAAAFGSNPYVIMETYTAGQSCAAAQLSGITTYLADGKCHKTDTSKSYRATRSADNSATIKTYTDA</sequence>
<gene>
    <name evidence="1" type="ORF">PC115_g23007</name>
</gene>
<dbReference type="VEuPathDB" id="FungiDB:PC110_g16061"/>
<dbReference type="Proteomes" id="UP000774804">
    <property type="component" value="Unassembled WGS sequence"/>
</dbReference>
<dbReference type="VEuPathDB" id="FungiDB:PC110_g21609"/>
<name>A0A8T1AG96_9STRA</name>
<reference evidence="1" key="1">
    <citation type="submission" date="2018-10" db="EMBL/GenBank/DDBJ databases">
        <title>Effector identification in a new, highly contiguous assembly of the strawberry crown rot pathogen Phytophthora cactorum.</title>
        <authorList>
            <person name="Armitage A.D."/>
            <person name="Nellist C.F."/>
            <person name="Bates H."/>
            <person name="Vickerstaff R.J."/>
            <person name="Harrison R.J."/>
        </authorList>
    </citation>
    <scope>NUCLEOTIDE SEQUENCE</scope>
    <source>
        <strain evidence="1">4032</strain>
    </source>
</reference>
<evidence type="ECO:0000313" key="2">
    <source>
        <dbReference type="Proteomes" id="UP000774804"/>
    </source>
</evidence>
<organism evidence="1 2">
    <name type="scientific">Phytophthora cactorum</name>
    <dbReference type="NCBI Taxonomy" id="29920"/>
    <lineage>
        <taxon>Eukaryota</taxon>
        <taxon>Sar</taxon>
        <taxon>Stramenopiles</taxon>
        <taxon>Oomycota</taxon>
        <taxon>Peronosporomycetes</taxon>
        <taxon>Peronosporales</taxon>
        <taxon>Peronosporaceae</taxon>
        <taxon>Phytophthora</taxon>
    </lineage>
</organism>
<dbReference type="PANTHER" id="PTHR33714">
    <property type="entry name" value="COUNTING FACTOR-ASSOCIATED PROTEIN A-RELATED"/>
    <property type="match status" value="1"/>
</dbReference>